<dbReference type="GO" id="GO:0005227">
    <property type="term" value="F:calcium-activated cation channel activity"/>
    <property type="evidence" value="ECO:0007669"/>
    <property type="project" value="InterPro"/>
</dbReference>
<dbReference type="Pfam" id="PF14703">
    <property type="entry name" value="PHM7_cyt"/>
    <property type="match status" value="1"/>
</dbReference>
<evidence type="ECO:0000256" key="1">
    <source>
        <dbReference type="ARBA" id="ARBA00004141"/>
    </source>
</evidence>
<keyword evidence="5 7" id="KW-1133">Transmembrane helix</keyword>
<dbReference type="PANTHER" id="PTHR13018:SF20">
    <property type="entry name" value="SPORULATION-SPECIFIC PROTEIN 75"/>
    <property type="match status" value="1"/>
</dbReference>
<feature type="transmembrane region" description="Helical" evidence="7">
    <location>
        <begin position="625"/>
        <end position="644"/>
    </location>
</feature>
<dbReference type="InterPro" id="IPR022257">
    <property type="entry name" value="PHM7_ext"/>
</dbReference>
<feature type="transmembrane region" description="Helical" evidence="7">
    <location>
        <begin position="550"/>
        <end position="579"/>
    </location>
</feature>
<dbReference type="Pfam" id="PF02714">
    <property type="entry name" value="RSN1_7TM"/>
    <property type="match status" value="1"/>
</dbReference>
<evidence type="ECO:0000256" key="2">
    <source>
        <dbReference type="ARBA" id="ARBA00007779"/>
    </source>
</evidence>
<evidence type="ECO:0000256" key="6">
    <source>
        <dbReference type="ARBA" id="ARBA00023136"/>
    </source>
</evidence>
<evidence type="ECO:0000313" key="12">
    <source>
        <dbReference type="EMBL" id="CAF1438391.1"/>
    </source>
</evidence>
<feature type="domain" description="CSC1/OSCA1-like cytosolic" evidence="11">
    <location>
        <begin position="196"/>
        <end position="398"/>
    </location>
</feature>
<keyword evidence="4 7" id="KW-0812">Transmembrane</keyword>
<feature type="transmembrane region" description="Helical" evidence="7">
    <location>
        <begin position="151"/>
        <end position="171"/>
    </location>
</feature>
<accession>A0A815P030</accession>
<evidence type="ECO:0000259" key="9">
    <source>
        <dbReference type="Pfam" id="PF12621"/>
    </source>
</evidence>
<dbReference type="AlphaFoldDB" id="A0A815P030"/>
<keyword evidence="3" id="KW-0813">Transport</keyword>
<feature type="transmembrane region" description="Helical" evidence="7">
    <location>
        <begin position="457"/>
        <end position="484"/>
    </location>
</feature>
<evidence type="ECO:0000256" key="5">
    <source>
        <dbReference type="ARBA" id="ARBA00022989"/>
    </source>
</evidence>
<dbReference type="OrthoDB" id="1076608at2759"/>
<dbReference type="InterPro" id="IPR032880">
    <property type="entry name" value="CSC1/OSCA1-like_N"/>
</dbReference>
<evidence type="ECO:0000259" key="10">
    <source>
        <dbReference type="Pfam" id="PF13967"/>
    </source>
</evidence>
<dbReference type="InterPro" id="IPR045122">
    <property type="entry name" value="Csc1-like"/>
</dbReference>
<feature type="domain" description="10TM putative phosphate transporter extracellular tail" evidence="9">
    <location>
        <begin position="775"/>
        <end position="844"/>
    </location>
</feature>
<feature type="transmembrane region" description="Helical" evidence="7">
    <location>
        <begin position="697"/>
        <end position="715"/>
    </location>
</feature>
<proteinExistence type="inferred from homology"/>
<evidence type="ECO:0000256" key="3">
    <source>
        <dbReference type="ARBA" id="ARBA00022448"/>
    </source>
</evidence>
<reference evidence="12" key="1">
    <citation type="submission" date="2021-02" db="EMBL/GenBank/DDBJ databases">
        <authorList>
            <person name="Nowell W R."/>
        </authorList>
    </citation>
    <scope>NUCLEOTIDE SEQUENCE</scope>
</reference>
<evidence type="ECO:0000256" key="7">
    <source>
        <dbReference type="SAM" id="Phobius"/>
    </source>
</evidence>
<feature type="transmembrane region" description="Helical" evidence="7">
    <location>
        <begin position="98"/>
        <end position="121"/>
    </location>
</feature>
<feature type="transmembrane region" description="Helical" evidence="7">
    <location>
        <begin position="600"/>
        <end position="619"/>
    </location>
</feature>
<keyword evidence="6 7" id="KW-0472">Membrane</keyword>
<feature type="domain" description="CSC1/OSCA1-like N-terminal transmembrane" evidence="10">
    <location>
        <begin position="19"/>
        <end position="171"/>
    </location>
</feature>
<dbReference type="Pfam" id="PF12621">
    <property type="entry name" value="PHM7_ext"/>
    <property type="match status" value="1"/>
</dbReference>
<name>A0A815P030_9BILA</name>
<evidence type="ECO:0000259" key="11">
    <source>
        <dbReference type="Pfam" id="PF14703"/>
    </source>
</evidence>
<gene>
    <name evidence="12" type="ORF">VCS650_LOCUS38731</name>
</gene>
<comment type="similarity">
    <text evidence="2">Belongs to the CSC1 (TC 1.A.17) family.</text>
</comment>
<feature type="transmembrane region" description="Helical" evidence="7">
    <location>
        <begin position="664"/>
        <end position="685"/>
    </location>
</feature>
<organism evidence="12 13">
    <name type="scientific">Adineta steineri</name>
    <dbReference type="NCBI Taxonomy" id="433720"/>
    <lineage>
        <taxon>Eukaryota</taxon>
        <taxon>Metazoa</taxon>
        <taxon>Spiralia</taxon>
        <taxon>Gnathifera</taxon>
        <taxon>Rotifera</taxon>
        <taxon>Eurotatoria</taxon>
        <taxon>Bdelloidea</taxon>
        <taxon>Adinetida</taxon>
        <taxon>Adinetidae</taxon>
        <taxon>Adineta</taxon>
    </lineage>
</organism>
<comment type="subcellular location">
    <subcellularLocation>
        <location evidence="1">Membrane</location>
        <topology evidence="1">Multi-pass membrane protein</topology>
    </subcellularLocation>
</comment>
<protein>
    <recommendedName>
        <fullName evidence="14">DUF221-domain-containing protein</fullName>
    </recommendedName>
</protein>
<evidence type="ECO:0008006" key="14">
    <source>
        <dbReference type="Google" id="ProtNLM"/>
    </source>
</evidence>
<dbReference type="InterPro" id="IPR027815">
    <property type="entry name" value="CSC1/OSCA1-like_cyt"/>
</dbReference>
<feature type="domain" description="CSC1/OSCA1-like 7TM region" evidence="8">
    <location>
        <begin position="409"/>
        <end position="682"/>
    </location>
</feature>
<dbReference type="Proteomes" id="UP000663891">
    <property type="component" value="Unassembled WGS sequence"/>
</dbReference>
<dbReference type="GO" id="GO:0005886">
    <property type="term" value="C:plasma membrane"/>
    <property type="evidence" value="ECO:0007669"/>
    <property type="project" value="TreeGrafter"/>
</dbReference>
<feature type="transmembrane region" description="Helical" evidence="7">
    <location>
        <begin position="411"/>
        <end position="437"/>
    </location>
</feature>
<feature type="transmembrane region" description="Helical" evidence="7">
    <location>
        <begin position="20"/>
        <end position="40"/>
    </location>
</feature>
<evidence type="ECO:0000259" key="8">
    <source>
        <dbReference type="Pfam" id="PF02714"/>
    </source>
</evidence>
<dbReference type="PANTHER" id="PTHR13018">
    <property type="entry name" value="PROBABLE MEMBRANE PROTEIN DUF221-RELATED"/>
    <property type="match status" value="1"/>
</dbReference>
<evidence type="ECO:0000313" key="13">
    <source>
        <dbReference type="Proteomes" id="UP000663891"/>
    </source>
</evidence>
<dbReference type="InterPro" id="IPR003864">
    <property type="entry name" value="CSC1/OSCA1-like_7TM"/>
</dbReference>
<comment type="caution">
    <text evidence="12">The sequence shown here is derived from an EMBL/GenBank/DDBJ whole genome shotgun (WGS) entry which is preliminary data.</text>
</comment>
<dbReference type="EMBL" id="CAJNON010001191">
    <property type="protein sequence ID" value="CAF1438391.1"/>
    <property type="molecule type" value="Genomic_DNA"/>
</dbReference>
<dbReference type="Pfam" id="PF13967">
    <property type="entry name" value="RSN1_TM"/>
    <property type="match status" value="1"/>
</dbReference>
<evidence type="ECO:0000256" key="4">
    <source>
        <dbReference type="ARBA" id="ARBA00022692"/>
    </source>
</evidence>
<sequence>MQLNTTRVAQSMQGYSLSQFFTTLIFAVIIAVIEIVIFLCTRTIFKRIYEPKTYLGDEKRRVEPLPRTPYGWLPALLKMPKEDLIRTSGLDAYFFARYLYIHAIFFLSSFIVLGVILFPIYTIDGKGEAFGKNGLDILTFGNISSHHSLRYIAPLVLAYVFLGAYFFMLYVEMKVFVEKRQALLRSSTYQSRASATTILVTAIPKEYLYPDVLYRIFNQFPGGVKHIWLNRNLEDLPDKANKRMKLVEKLETIECKLIKTALKNEAKKKKMMMKNNQINLEEHVTIDEEEEEDLLTYYIPKKKHPTMRIGSIPILSSLCCGKKVDAITYCKKTISKLNTEIERAKLNLNKYKPINSAFIQFNTQIAAHMAVQSVAASIPLAMTPRYIDVKPLNIVWSNLKLTYYEQKIRKLIMVAATGALIVFWAIPVTFIGILSNITYLTDKLTFLKIIYNLPKALIGLITGLLPTILLAILMILLPFVLKLLAKLAGKPTTDAIDRYVQGSYFVFQVTNVFLFVTISRSVSSVIIDIVQNPPSAATILAANIPTASNFFFSFIALQGLTVACGVLLQIVTLISFYLLGKLFDNTPRKQSRRYFTLSSLDWGTIFPIFTNFIVITLVYSIIAPLILVISGLAFGLFYIAYSYAMFYVNDFPNDSGGLAFPRAIYQSFTGVYLMEIMLAALFFLVQNEYGSQAAIPQGVLMCILIAITIIIYMTMRSSFDPLTYYLPVDVEEYAHLENPHKRRFPVTRKVIRKLHYLRTTDDISMISNINDAVMDFYDNTMENAYMNPILRDPKPIIWIPQDSLGIAMNECQRTAQSYPNISMSTKGARFNEKMKIKIDSPPPDYFKTQEEDMIHTRF</sequence>